<dbReference type="GO" id="GO:0003746">
    <property type="term" value="F:translation elongation factor activity"/>
    <property type="evidence" value="ECO:0007669"/>
    <property type="project" value="UniProtKB-KW"/>
</dbReference>
<sequence>MRFNMKTALKNIRNFSIVAHIDHGKSTLADRLIQQTGGLSEREMSAQVLDSMDIEKERGITIKAQTVRLSYEANDGETYVLNLIDTPGHVDFAYEVNRSLAACEGS</sequence>
<dbReference type="InterPro" id="IPR005225">
    <property type="entry name" value="Small_GTP-bd"/>
</dbReference>
<evidence type="ECO:0000313" key="2">
    <source>
        <dbReference type="EMBL" id="VAW21938.1"/>
    </source>
</evidence>
<keyword evidence="2" id="KW-0648">Protein biosynthesis</keyword>
<dbReference type="PROSITE" id="PS51722">
    <property type="entry name" value="G_TR_2"/>
    <property type="match status" value="1"/>
</dbReference>
<dbReference type="InterPro" id="IPR000795">
    <property type="entry name" value="T_Tr_GTP-bd_dom"/>
</dbReference>
<dbReference type="Gene3D" id="3.40.50.300">
    <property type="entry name" value="P-loop containing nucleotide triphosphate hydrolases"/>
    <property type="match status" value="1"/>
</dbReference>
<gene>
    <name evidence="2" type="ORF">MNBD_ALPHA11-2351</name>
</gene>
<dbReference type="GO" id="GO:0003924">
    <property type="term" value="F:GTPase activity"/>
    <property type="evidence" value="ECO:0007669"/>
    <property type="project" value="InterPro"/>
</dbReference>
<dbReference type="PRINTS" id="PR00315">
    <property type="entry name" value="ELONGATNFCT"/>
</dbReference>
<dbReference type="GO" id="GO:0045727">
    <property type="term" value="P:positive regulation of translation"/>
    <property type="evidence" value="ECO:0007669"/>
    <property type="project" value="TreeGrafter"/>
</dbReference>
<dbReference type="SUPFAM" id="SSF52540">
    <property type="entry name" value="P-loop containing nucleoside triphosphate hydrolases"/>
    <property type="match status" value="1"/>
</dbReference>
<dbReference type="PROSITE" id="PS00301">
    <property type="entry name" value="G_TR_1"/>
    <property type="match status" value="1"/>
</dbReference>
<dbReference type="InterPro" id="IPR006297">
    <property type="entry name" value="EF-4"/>
</dbReference>
<dbReference type="InterPro" id="IPR027417">
    <property type="entry name" value="P-loop_NTPase"/>
</dbReference>
<feature type="domain" description="Tr-type G" evidence="1">
    <location>
        <begin position="10"/>
        <end position="106"/>
    </location>
</feature>
<dbReference type="NCBIfam" id="TIGR00231">
    <property type="entry name" value="small_GTP"/>
    <property type="match status" value="1"/>
</dbReference>
<name>A0A3B0TVC6_9ZZZZ</name>
<dbReference type="AlphaFoldDB" id="A0A3B0TVC6"/>
<dbReference type="Pfam" id="PF00009">
    <property type="entry name" value="GTP_EFTU"/>
    <property type="match status" value="1"/>
</dbReference>
<keyword evidence="2" id="KW-0251">Elongation factor</keyword>
<organism evidence="2">
    <name type="scientific">hydrothermal vent metagenome</name>
    <dbReference type="NCBI Taxonomy" id="652676"/>
    <lineage>
        <taxon>unclassified sequences</taxon>
        <taxon>metagenomes</taxon>
        <taxon>ecological metagenomes</taxon>
    </lineage>
</organism>
<dbReference type="GO" id="GO:0043022">
    <property type="term" value="F:ribosome binding"/>
    <property type="evidence" value="ECO:0007669"/>
    <property type="project" value="TreeGrafter"/>
</dbReference>
<evidence type="ECO:0000259" key="1">
    <source>
        <dbReference type="PROSITE" id="PS51722"/>
    </source>
</evidence>
<accession>A0A3B0TVC6</accession>
<reference evidence="2" key="1">
    <citation type="submission" date="2018-06" db="EMBL/GenBank/DDBJ databases">
        <authorList>
            <person name="Zhirakovskaya E."/>
        </authorList>
    </citation>
    <scope>NUCLEOTIDE SEQUENCE</scope>
</reference>
<dbReference type="EMBL" id="UOEQ01000384">
    <property type="protein sequence ID" value="VAW21938.1"/>
    <property type="molecule type" value="Genomic_DNA"/>
</dbReference>
<dbReference type="InterPro" id="IPR031157">
    <property type="entry name" value="G_TR_CS"/>
</dbReference>
<dbReference type="GO" id="GO:0005525">
    <property type="term" value="F:GTP binding"/>
    <property type="evidence" value="ECO:0007669"/>
    <property type="project" value="InterPro"/>
</dbReference>
<protein>
    <submittedName>
        <fullName evidence="2">Translation elongation factor LepA</fullName>
    </submittedName>
</protein>
<proteinExistence type="predicted"/>
<feature type="non-terminal residue" evidence="2">
    <location>
        <position position="106"/>
    </location>
</feature>
<dbReference type="PANTHER" id="PTHR43512">
    <property type="entry name" value="TRANSLATION FACTOR GUF1-RELATED"/>
    <property type="match status" value="1"/>
</dbReference>
<dbReference type="PANTHER" id="PTHR43512:SF4">
    <property type="entry name" value="TRANSLATION FACTOR GUF1 HOMOLOG, CHLOROPLASTIC"/>
    <property type="match status" value="1"/>
</dbReference>